<dbReference type="SUPFAM" id="SSF54695">
    <property type="entry name" value="POZ domain"/>
    <property type="match status" value="1"/>
</dbReference>
<evidence type="ECO:0000256" key="2">
    <source>
        <dbReference type="ARBA" id="ARBA00022448"/>
    </source>
</evidence>
<evidence type="ECO:0000313" key="9">
    <source>
        <dbReference type="EMBL" id="KAK2178085.1"/>
    </source>
</evidence>
<dbReference type="GO" id="GO:0051260">
    <property type="term" value="P:protein homooligomerization"/>
    <property type="evidence" value="ECO:0007669"/>
    <property type="project" value="InterPro"/>
</dbReference>
<comment type="caution">
    <text evidence="9">The sequence shown here is derived from an EMBL/GenBank/DDBJ whole genome shotgun (WGS) entry which is preliminary data.</text>
</comment>
<keyword evidence="4" id="KW-1133">Transmembrane helix</keyword>
<dbReference type="GO" id="GO:0001508">
    <property type="term" value="P:action potential"/>
    <property type="evidence" value="ECO:0007669"/>
    <property type="project" value="TreeGrafter"/>
</dbReference>
<evidence type="ECO:0000256" key="4">
    <source>
        <dbReference type="ARBA" id="ARBA00022989"/>
    </source>
</evidence>
<dbReference type="InterPro" id="IPR003131">
    <property type="entry name" value="T1-type_BTB"/>
</dbReference>
<dbReference type="PRINTS" id="PR01498">
    <property type="entry name" value="SHAWCHANNEL"/>
</dbReference>
<keyword evidence="5" id="KW-0406">Ion transport</keyword>
<dbReference type="Pfam" id="PF02214">
    <property type="entry name" value="BTB_2"/>
    <property type="match status" value="1"/>
</dbReference>
<dbReference type="PANTHER" id="PTHR11537">
    <property type="entry name" value="VOLTAGE-GATED POTASSIUM CHANNEL"/>
    <property type="match status" value="1"/>
</dbReference>
<gene>
    <name evidence="9" type="ORF">NP493_563g02036</name>
</gene>
<protein>
    <recommendedName>
        <fullName evidence="8">BTB domain-containing protein</fullName>
    </recommendedName>
</protein>
<dbReference type="Gene3D" id="3.30.710.10">
    <property type="entry name" value="Potassium Channel Kv1.1, Chain A"/>
    <property type="match status" value="1"/>
</dbReference>
<proteinExistence type="predicted"/>
<reference evidence="9" key="1">
    <citation type="journal article" date="2023" name="Mol. Biol. Evol.">
        <title>Third-Generation Sequencing Reveals the Adaptive Role of the Epigenome in Three Deep-Sea Polychaetes.</title>
        <authorList>
            <person name="Perez M."/>
            <person name="Aroh O."/>
            <person name="Sun Y."/>
            <person name="Lan Y."/>
            <person name="Juniper S.K."/>
            <person name="Young C.R."/>
            <person name="Angers B."/>
            <person name="Qian P.Y."/>
        </authorList>
    </citation>
    <scope>NUCLEOTIDE SEQUENCE</scope>
    <source>
        <strain evidence="9">R07B-5</strain>
    </source>
</reference>
<dbReference type="GO" id="GO:0008076">
    <property type="term" value="C:voltage-gated potassium channel complex"/>
    <property type="evidence" value="ECO:0007669"/>
    <property type="project" value="InterPro"/>
</dbReference>
<evidence type="ECO:0000256" key="3">
    <source>
        <dbReference type="ARBA" id="ARBA00022692"/>
    </source>
</evidence>
<evidence type="ECO:0000256" key="7">
    <source>
        <dbReference type="ARBA" id="ARBA00023303"/>
    </source>
</evidence>
<feature type="domain" description="BTB" evidence="8">
    <location>
        <begin position="85"/>
        <end position="185"/>
    </location>
</feature>
<name>A0AAD9KVG2_RIDPI</name>
<keyword evidence="7" id="KW-0407">Ion channel</keyword>
<keyword evidence="3" id="KW-0812">Transmembrane</keyword>
<evidence type="ECO:0000256" key="1">
    <source>
        <dbReference type="ARBA" id="ARBA00004141"/>
    </source>
</evidence>
<dbReference type="PANTHER" id="PTHR11537:SF254">
    <property type="entry name" value="POTASSIUM VOLTAGE-GATED CHANNEL PROTEIN SHAB"/>
    <property type="match status" value="1"/>
</dbReference>
<dbReference type="InterPro" id="IPR003974">
    <property type="entry name" value="K_chnl_volt-dep_Kv3"/>
</dbReference>
<dbReference type="EMBL" id="JAODUO010000563">
    <property type="protein sequence ID" value="KAK2178085.1"/>
    <property type="molecule type" value="Genomic_DNA"/>
</dbReference>
<organism evidence="9 10">
    <name type="scientific">Ridgeia piscesae</name>
    <name type="common">Tubeworm</name>
    <dbReference type="NCBI Taxonomy" id="27915"/>
    <lineage>
        <taxon>Eukaryota</taxon>
        <taxon>Metazoa</taxon>
        <taxon>Spiralia</taxon>
        <taxon>Lophotrochozoa</taxon>
        <taxon>Annelida</taxon>
        <taxon>Polychaeta</taxon>
        <taxon>Sedentaria</taxon>
        <taxon>Canalipalpata</taxon>
        <taxon>Sabellida</taxon>
        <taxon>Siboglinidae</taxon>
        <taxon>Ridgeia</taxon>
    </lineage>
</organism>
<keyword evidence="6" id="KW-0472">Membrane</keyword>
<evidence type="ECO:0000313" key="10">
    <source>
        <dbReference type="Proteomes" id="UP001209878"/>
    </source>
</evidence>
<dbReference type="InterPro" id="IPR000210">
    <property type="entry name" value="BTB/POZ_dom"/>
</dbReference>
<dbReference type="AlphaFoldDB" id="A0AAD9KVG2"/>
<evidence type="ECO:0000256" key="6">
    <source>
        <dbReference type="ARBA" id="ARBA00023136"/>
    </source>
</evidence>
<comment type="subcellular location">
    <subcellularLocation>
        <location evidence="1">Membrane</location>
        <topology evidence="1">Multi-pass membrane protein</topology>
    </subcellularLocation>
</comment>
<dbReference type="GO" id="GO:0005249">
    <property type="term" value="F:voltage-gated potassium channel activity"/>
    <property type="evidence" value="ECO:0007669"/>
    <property type="project" value="InterPro"/>
</dbReference>
<keyword evidence="10" id="KW-1185">Reference proteome</keyword>
<evidence type="ECO:0000256" key="5">
    <source>
        <dbReference type="ARBA" id="ARBA00023065"/>
    </source>
</evidence>
<accession>A0AAD9KVG2</accession>
<sequence>MLPLRRNRSLQGGQLQLDSWEVEMADIRDKLLGPSANSCCNAASEGTALSLNGPHIVDTGQVEATMMASDESVNKLPLQRTASSEIVRINVGGTVFTTRRSTIERIPETRLAKLRKTDANFDQATGEWFFDRNPSLFANVLDYLRTDELHFPHNFCGPSIKNELTYWNLDESCISPCCWNRYREFEEDKKIFQHIEEAFESRTLNECMIPEDTDISQLTRWHVWRRRIYVFLEEPMSSRAAKVCRFVFSLRTLSSPYTCIAFRSRPVDPRFVLTASC</sequence>
<keyword evidence="2" id="KW-0813">Transport</keyword>
<dbReference type="InterPro" id="IPR011333">
    <property type="entry name" value="SKP1/BTB/POZ_sf"/>
</dbReference>
<dbReference type="SMART" id="SM00225">
    <property type="entry name" value="BTB"/>
    <property type="match status" value="1"/>
</dbReference>
<dbReference type="InterPro" id="IPR028325">
    <property type="entry name" value="VG_K_chnl"/>
</dbReference>
<dbReference type="Proteomes" id="UP001209878">
    <property type="component" value="Unassembled WGS sequence"/>
</dbReference>
<evidence type="ECO:0000259" key="8">
    <source>
        <dbReference type="SMART" id="SM00225"/>
    </source>
</evidence>